<accession>A0AAV4XKI5</accession>
<evidence type="ECO:0000313" key="2">
    <source>
        <dbReference type="EMBL" id="GIY94456.1"/>
    </source>
</evidence>
<keyword evidence="3" id="KW-1185">Reference proteome</keyword>
<dbReference type="EMBL" id="BPLR01017787">
    <property type="protein sequence ID" value="GIY94456.1"/>
    <property type="molecule type" value="Genomic_DNA"/>
</dbReference>
<proteinExistence type="predicted"/>
<dbReference type="Proteomes" id="UP001054945">
    <property type="component" value="Unassembled WGS sequence"/>
</dbReference>
<protein>
    <submittedName>
        <fullName evidence="2">Uncharacterized protein</fullName>
    </submittedName>
</protein>
<feature type="compositionally biased region" description="Polar residues" evidence="1">
    <location>
        <begin position="67"/>
        <end position="77"/>
    </location>
</feature>
<dbReference type="AlphaFoldDB" id="A0AAV4XKI5"/>
<feature type="region of interest" description="Disordered" evidence="1">
    <location>
        <begin position="45"/>
        <end position="92"/>
    </location>
</feature>
<reference evidence="2 3" key="1">
    <citation type="submission" date="2021-06" db="EMBL/GenBank/DDBJ databases">
        <title>Caerostris extrusa draft genome.</title>
        <authorList>
            <person name="Kono N."/>
            <person name="Arakawa K."/>
        </authorList>
    </citation>
    <scope>NUCLEOTIDE SEQUENCE [LARGE SCALE GENOMIC DNA]</scope>
</reference>
<name>A0AAV4XKI5_CAEEX</name>
<organism evidence="2 3">
    <name type="scientific">Caerostris extrusa</name>
    <name type="common">Bark spider</name>
    <name type="synonym">Caerostris bankana</name>
    <dbReference type="NCBI Taxonomy" id="172846"/>
    <lineage>
        <taxon>Eukaryota</taxon>
        <taxon>Metazoa</taxon>
        <taxon>Ecdysozoa</taxon>
        <taxon>Arthropoda</taxon>
        <taxon>Chelicerata</taxon>
        <taxon>Arachnida</taxon>
        <taxon>Araneae</taxon>
        <taxon>Araneomorphae</taxon>
        <taxon>Entelegynae</taxon>
        <taxon>Araneoidea</taxon>
        <taxon>Araneidae</taxon>
        <taxon>Caerostris</taxon>
    </lineage>
</organism>
<evidence type="ECO:0000313" key="3">
    <source>
        <dbReference type="Proteomes" id="UP001054945"/>
    </source>
</evidence>
<sequence>MWEDGELPSTLVQTLGGSASILGEESRWNSVPISSPPLKREELYRPKTGLLSGPEWGGNGRNKGKSPLQTKPNTNVTYGRRGKKTADIFWDR</sequence>
<evidence type="ECO:0000256" key="1">
    <source>
        <dbReference type="SAM" id="MobiDB-lite"/>
    </source>
</evidence>
<comment type="caution">
    <text evidence="2">The sequence shown here is derived from an EMBL/GenBank/DDBJ whole genome shotgun (WGS) entry which is preliminary data.</text>
</comment>
<gene>
    <name evidence="2" type="ORF">CEXT_613931</name>
</gene>